<comment type="subcellular location">
    <subcellularLocation>
        <location evidence="6">Endomembrane system</location>
        <topology evidence="6">Single-pass membrane protein</topology>
    </subcellularLocation>
    <subcellularLocation>
        <location evidence="1">Nucleus membrane</location>
    </subcellularLocation>
</comment>
<name>A0AAW0E2W6_9AGAR</name>
<keyword evidence="8" id="KW-1185">Reference proteome</keyword>
<reference evidence="7 8" key="1">
    <citation type="journal article" date="2024" name="J Genomics">
        <title>Draft genome sequencing and assembly of Favolaschia claudopus CIRM-BRFM 2984 isolated from oak limbs.</title>
        <authorList>
            <person name="Navarro D."/>
            <person name="Drula E."/>
            <person name="Chaduli D."/>
            <person name="Cazenave R."/>
            <person name="Ahrendt S."/>
            <person name="Wang J."/>
            <person name="Lipzen A."/>
            <person name="Daum C."/>
            <person name="Barry K."/>
            <person name="Grigoriev I.V."/>
            <person name="Favel A."/>
            <person name="Rosso M.N."/>
            <person name="Martin F."/>
        </authorList>
    </citation>
    <scope>NUCLEOTIDE SEQUENCE [LARGE SCALE GENOMIC DNA]</scope>
    <source>
        <strain evidence="7 8">CIRM-BRFM 2984</strain>
    </source>
</reference>
<dbReference type="PANTHER" id="PTHR12265">
    <property type="entry name" value="TRANSMEMBRANE PROTEIN 53"/>
    <property type="match status" value="1"/>
</dbReference>
<organism evidence="7 8">
    <name type="scientific">Favolaschia claudopus</name>
    <dbReference type="NCBI Taxonomy" id="2862362"/>
    <lineage>
        <taxon>Eukaryota</taxon>
        <taxon>Fungi</taxon>
        <taxon>Dikarya</taxon>
        <taxon>Basidiomycota</taxon>
        <taxon>Agaricomycotina</taxon>
        <taxon>Agaricomycetes</taxon>
        <taxon>Agaricomycetidae</taxon>
        <taxon>Agaricales</taxon>
        <taxon>Marasmiineae</taxon>
        <taxon>Mycenaceae</taxon>
        <taxon>Favolaschia</taxon>
    </lineage>
</organism>
<evidence type="ECO:0000256" key="1">
    <source>
        <dbReference type="ARBA" id="ARBA00004126"/>
    </source>
</evidence>
<evidence type="ECO:0000256" key="5">
    <source>
        <dbReference type="ARBA" id="ARBA00023242"/>
    </source>
</evidence>
<protein>
    <submittedName>
        <fullName evidence="7">Uncharacterized protein</fullName>
    </submittedName>
</protein>
<keyword evidence="5" id="KW-0539">Nucleus</keyword>
<evidence type="ECO:0000256" key="3">
    <source>
        <dbReference type="ARBA" id="ARBA00022989"/>
    </source>
</evidence>
<keyword evidence="4" id="KW-0472">Membrane</keyword>
<gene>
    <name evidence="7" type="ORF">R3P38DRAFT_3546904</name>
</gene>
<keyword evidence="3" id="KW-1133">Transmembrane helix</keyword>
<evidence type="ECO:0000313" key="7">
    <source>
        <dbReference type="EMBL" id="KAK7057884.1"/>
    </source>
</evidence>
<dbReference type="GO" id="GO:0031965">
    <property type="term" value="C:nuclear membrane"/>
    <property type="evidence" value="ECO:0007669"/>
    <property type="project" value="UniProtKB-SubCell"/>
</dbReference>
<accession>A0AAW0E2W6</accession>
<dbReference type="InterPro" id="IPR008547">
    <property type="entry name" value="DUF829_TMEM53"/>
</dbReference>
<feature type="non-terminal residue" evidence="7">
    <location>
        <position position="1"/>
    </location>
</feature>
<keyword evidence="2" id="KW-0812">Transmembrane</keyword>
<sequence length="281" mass="32118">LLLFWSVTDSDLSKAFDRVIILFGWINAPLHLLQKYALQHRLNWPSSDIIIVRSFVSWIWWSEKTRVDILRPVADFLISTVYNCIADVSNNAPGILIHCMSNGGGWHLMTLSKMLFQSDSLAVRTGRNIRLAMVFDSVPGIGEYRSLFVFSSQGVESGAIKAALTIPSFLIWIYLFTRAIVSREETLLTRLHSALQVDQLLPRTEHQAPRVYIYSATDILSQAHSVERHLAVLKKANPPFDIEVEKFARSRHVSHAQTDPERYWDAMRRVWDRSALSNAKL</sequence>
<dbReference type="PANTHER" id="PTHR12265:SF30">
    <property type="entry name" value="TRANSMEMBRANE PROTEIN 53"/>
    <property type="match status" value="1"/>
</dbReference>
<evidence type="ECO:0000256" key="2">
    <source>
        <dbReference type="ARBA" id="ARBA00022692"/>
    </source>
</evidence>
<proteinExistence type="predicted"/>
<dbReference type="AlphaFoldDB" id="A0AAW0E2W6"/>
<evidence type="ECO:0000256" key="4">
    <source>
        <dbReference type="ARBA" id="ARBA00023136"/>
    </source>
</evidence>
<dbReference type="EMBL" id="JAWWNJ010000004">
    <property type="protein sequence ID" value="KAK7057884.1"/>
    <property type="molecule type" value="Genomic_DNA"/>
</dbReference>
<evidence type="ECO:0000313" key="8">
    <source>
        <dbReference type="Proteomes" id="UP001362999"/>
    </source>
</evidence>
<dbReference type="Proteomes" id="UP001362999">
    <property type="component" value="Unassembled WGS sequence"/>
</dbReference>
<comment type="caution">
    <text evidence="7">The sequence shown here is derived from an EMBL/GenBank/DDBJ whole genome shotgun (WGS) entry which is preliminary data.</text>
</comment>
<dbReference type="Pfam" id="PF05705">
    <property type="entry name" value="DUF829"/>
    <property type="match status" value="1"/>
</dbReference>
<evidence type="ECO:0000256" key="6">
    <source>
        <dbReference type="ARBA" id="ARBA00037847"/>
    </source>
</evidence>